<dbReference type="SUPFAM" id="SSF50486">
    <property type="entry name" value="FMT C-terminal domain-like"/>
    <property type="match status" value="1"/>
</dbReference>
<dbReference type="RefSeq" id="WP_134297351.1">
    <property type="nucleotide sequence ID" value="NZ_CP038013.1"/>
</dbReference>
<dbReference type="Pfam" id="PF02911">
    <property type="entry name" value="Formyl_trans_C"/>
    <property type="match status" value="1"/>
</dbReference>
<dbReference type="HAMAP" id="MF_00182">
    <property type="entry name" value="Formyl_trans"/>
    <property type="match status" value="1"/>
</dbReference>
<feature type="domain" description="Formyl transferase C-terminal" evidence="7">
    <location>
        <begin position="203"/>
        <end position="298"/>
    </location>
</feature>
<dbReference type="CDD" id="cd08646">
    <property type="entry name" value="FMT_core_Met-tRNA-FMT_N"/>
    <property type="match status" value="1"/>
</dbReference>
<comment type="function">
    <text evidence="5">Attaches a formyl group to the free amino group of methionyl-tRNA(fMet). The formyl group appears to play a dual role in the initiator identity of N-formylmethionyl-tRNA by promoting its recognition by IF2 and preventing the misappropriation of this tRNA by the elongation apparatus.</text>
</comment>
<dbReference type="PANTHER" id="PTHR11138:SF5">
    <property type="entry name" value="METHIONYL-TRNA FORMYLTRANSFERASE, MITOCHONDRIAL"/>
    <property type="match status" value="1"/>
</dbReference>
<dbReference type="InterPro" id="IPR005793">
    <property type="entry name" value="Formyl_trans_C"/>
</dbReference>
<dbReference type="PANTHER" id="PTHR11138">
    <property type="entry name" value="METHIONYL-TRNA FORMYLTRANSFERASE"/>
    <property type="match status" value="1"/>
</dbReference>
<protein>
    <recommendedName>
        <fullName evidence="2 5">Methionyl-tRNA formyltransferase</fullName>
        <ecNumber evidence="2 5">2.1.2.9</ecNumber>
    </recommendedName>
</protein>
<feature type="domain" description="Formyl transferase N-terminal" evidence="6">
    <location>
        <begin position="3"/>
        <end position="173"/>
    </location>
</feature>
<keyword evidence="4 5" id="KW-0648">Protein biosynthesis</keyword>
<dbReference type="GO" id="GO:0004479">
    <property type="term" value="F:methionyl-tRNA formyltransferase activity"/>
    <property type="evidence" value="ECO:0007669"/>
    <property type="project" value="UniProtKB-UniRule"/>
</dbReference>
<dbReference type="GO" id="GO:0005829">
    <property type="term" value="C:cytosol"/>
    <property type="evidence" value="ECO:0007669"/>
    <property type="project" value="TreeGrafter"/>
</dbReference>
<evidence type="ECO:0000313" key="9">
    <source>
        <dbReference type="Proteomes" id="UP000294309"/>
    </source>
</evidence>
<feature type="binding site" evidence="5">
    <location>
        <begin position="108"/>
        <end position="111"/>
    </location>
    <ligand>
        <name>(6S)-5,6,7,8-tetrahydrofolate</name>
        <dbReference type="ChEBI" id="CHEBI:57453"/>
    </ligand>
</feature>
<dbReference type="NCBIfam" id="TIGR00460">
    <property type="entry name" value="fmt"/>
    <property type="match status" value="1"/>
</dbReference>
<proteinExistence type="inferred from homology"/>
<dbReference type="InterPro" id="IPR036477">
    <property type="entry name" value="Formyl_transf_N_sf"/>
</dbReference>
<evidence type="ECO:0000259" key="7">
    <source>
        <dbReference type="Pfam" id="PF02911"/>
    </source>
</evidence>
<dbReference type="PROSITE" id="PS00373">
    <property type="entry name" value="GART"/>
    <property type="match status" value="1"/>
</dbReference>
<dbReference type="InterPro" id="IPR001555">
    <property type="entry name" value="GART_AS"/>
</dbReference>
<dbReference type="InterPro" id="IPR002376">
    <property type="entry name" value="Formyl_transf_N"/>
</dbReference>
<evidence type="ECO:0000256" key="2">
    <source>
        <dbReference type="ARBA" id="ARBA00012261"/>
    </source>
</evidence>
<comment type="catalytic activity">
    <reaction evidence="5">
        <text>L-methionyl-tRNA(fMet) + (6R)-10-formyltetrahydrofolate = N-formyl-L-methionyl-tRNA(fMet) + (6S)-5,6,7,8-tetrahydrofolate + H(+)</text>
        <dbReference type="Rhea" id="RHEA:24380"/>
        <dbReference type="Rhea" id="RHEA-COMP:9952"/>
        <dbReference type="Rhea" id="RHEA-COMP:9953"/>
        <dbReference type="ChEBI" id="CHEBI:15378"/>
        <dbReference type="ChEBI" id="CHEBI:57453"/>
        <dbReference type="ChEBI" id="CHEBI:78530"/>
        <dbReference type="ChEBI" id="CHEBI:78844"/>
        <dbReference type="ChEBI" id="CHEBI:195366"/>
        <dbReference type="EC" id="2.1.2.9"/>
    </reaction>
</comment>
<keyword evidence="9" id="KW-1185">Reference proteome</keyword>
<dbReference type="Gene3D" id="3.40.50.12230">
    <property type="match status" value="1"/>
</dbReference>
<evidence type="ECO:0000256" key="1">
    <source>
        <dbReference type="ARBA" id="ARBA00010699"/>
    </source>
</evidence>
<dbReference type="InterPro" id="IPR011034">
    <property type="entry name" value="Formyl_transferase-like_C_sf"/>
</dbReference>
<dbReference type="InterPro" id="IPR044135">
    <property type="entry name" value="Met-tRNA-FMT_C"/>
</dbReference>
<dbReference type="InterPro" id="IPR041711">
    <property type="entry name" value="Met-tRNA-FMT_N"/>
</dbReference>
<dbReference type="InterPro" id="IPR005794">
    <property type="entry name" value="Fmt"/>
</dbReference>
<dbReference type="SUPFAM" id="SSF53328">
    <property type="entry name" value="Formyltransferase"/>
    <property type="match status" value="1"/>
</dbReference>
<evidence type="ECO:0000259" key="6">
    <source>
        <dbReference type="Pfam" id="PF00551"/>
    </source>
</evidence>
<dbReference type="EMBL" id="CP038013">
    <property type="protein sequence ID" value="QBQ07560.1"/>
    <property type="molecule type" value="Genomic_DNA"/>
</dbReference>
<dbReference type="Proteomes" id="UP000294309">
    <property type="component" value="Chromosome"/>
</dbReference>
<accession>A0A4P7AJ58</accession>
<gene>
    <name evidence="5 8" type="primary">fmt</name>
    <name evidence="8" type="ORF">SGLAD_v1c03610</name>
</gene>
<keyword evidence="3 5" id="KW-0808">Transferase</keyword>
<dbReference type="Pfam" id="PF00551">
    <property type="entry name" value="Formyl_trans_N"/>
    <property type="match status" value="1"/>
</dbReference>
<organism evidence="8 9">
    <name type="scientific">Spiroplasma gladiatoris</name>
    <dbReference type="NCBI Taxonomy" id="2143"/>
    <lineage>
        <taxon>Bacteria</taxon>
        <taxon>Bacillati</taxon>
        <taxon>Mycoplasmatota</taxon>
        <taxon>Mollicutes</taxon>
        <taxon>Entomoplasmatales</taxon>
        <taxon>Spiroplasmataceae</taxon>
        <taxon>Spiroplasma</taxon>
    </lineage>
</organism>
<evidence type="ECO:0000313" key="8">
    <source>
        <dbReference type="EMBL" id="QBQ07560.1"/>
    </source>
</evidence>
<evidence type="ECO:0000256" key="5">
    <source>
        <dbReference type="HAMAP-Rule" id="MF_00182"/>
    </source>
</evidence>
<evidence type="ECO:0000256" key="3">
    <source>
        <dbReference type="ARBA" id="ARBA00022679"/>
    </source>
</evidence>
<dbReference type="EC" id="2.1.2.9" evidence="2 5"/>
<dbReference type="CDD" id="cd08704">
    <property type="entry name" value="Met_tRNA_FMT_C"/>
    <property type="match status" value="1"/>
</dbReference>
<name>A0A4P7AJ58_9MOLU</name>
<dbReference type="OrthoDB" id="9802815at2"/>
<sequence>MKYKVIFCGTPNIAVDVLKGLEKIDIEIVGVITQPDKFIGRKKEIKFSEVKQYSLEKKYKILQPIKIKDSYEEIKNLKADFLVTCAFGQFIPQNILDLFKNCINVHGSILPKYRGGSPIQYAIMNGDKQTGVTLMKMIKQMDAGEIYVTEKIDILDTDDSGSLFLKMGSLANKMIEKYLIDIFENKIQGVKQDETKASFAYNLSNQEEKIDWSKSNVEIINFIKSQSPSPIAFTFLNNERIKIKKARLIKEDEIFISLMKIFVPGEIINLDNEGIIVQTGDGILKVLELQRAGKKMGSAGLYNFSNSPFLPTSMFK</sequence>
<comment type="similarity">
    <text evidence="1 5">Belongs to the Fmt family.</text>
</comment>
<dbReference type="KEGG" id="sgq:SGLAD_v1c03610"/>
<reference evidence="8 9" key="1">
    <citation type="submission" date="2019-03" db="EMBL/GenBank/DDBJ databases">
        <title>Complete genome sequence of Spiroplasma gladiatoris TG-1 (DSM 22552).</title>
        <authorList>
            <person name="Lin Y.-C."/>
            <person name="Chou L."/>
            <person name="Kuo C.-H."/>
        </authorList>
    </citation>
    <scope>NUCLEOTIDE SEQUENCE [LARGE SCALE GENOMIC DNA]</scope>
    <source>
        <strain evidence="8 9">TG-1</strain>
    </source>
</reference>
<evidence type="ECO:0000256" key="4">
    <source>
        <dbReference type="ARBA" id="ARBA00022917"/>
    </source>
</evidence>
<dbReference type="AlphaFoldDB" id="A0A4P7AJ58"/>